<evidence type="ECO:0000256" key="2">
    <source>
        <dbReference type="SAM" id="Phobius"/>
    </source>
</evidence>
<accession>B9LAE2</accession>
<sequence length="110" mass="13370">MIFNWIFLTTVIVVILFLTFRMFYYKHLWEKAEERRKQLKSNLLDAEILIKKYQIQLQRSLGNLELLDDEVTKLKNDLKSVKSRNAQMRTENEQLKRKIRELENKIEALL</sequence>
<keyword evidence="2" id="KW-1133">Transmembrane helix</keyword>
<dbReference type="EMBL" id="CP001279">
    <property type="protein sequence ID" value="ACM93272.1"/>
    <property type="molecule type" value="Genomic_DNA"/>
</dbReference>
<protein>
    <submittedName>
        <fullName evidence="3">Uncharacterized protein</fullName>
    </submittedName>
</protein>
<dbReference type="HOGENOM" id="CLU_173105_0_0_7"/>
<keyword evidence="2" id="KW-0812">Transmembrane</keyword>
<evidence type="ECO:0000313" key="3">
    <source>
        <dbReference type="EMBL" id="ACM93272.1"/>
    </source>
</evidence>
<dbReference type="AlphaFoldDB" id="B9LAE2"/>
<feature type="coiled-coil region" evidence="1">
    <location>
        <begin position="29"/>
        <end position="108"/>
    </location>
</feature>
<dbReference type="RefSeq" id="WP_015902324.1">
    <property type="nucleotide sequence ID" value="NC_012115.1"/>
</dbReference>
<feature type="transmembrane region" description="Helical" evidence="2">
    <location>
        <begin position="6"/>
        <end position="25"/>
    </location>
</feature>
<dbReference type="OrthoDB" id="5339743at2"/>
<keyword evidence="1" id="KW-0175">Coiled coil</keyword>
<reference evidence="3 4" key="1">
    <citation type="journal article" date="2009" name="PLoS Genet.">
        <title>Adaptations to submarine hydrothermal environments exemplified by the genome of Nautilia profundicola.</title>
        <authorList>
            <person name="Campbell B.J."/>
            <person name="Smith J.L."/>
            <person name="Hanson T.E."/>
            <person name="Klotz M.G."/>
            <person name="Stein L.Y."/>
            <person name="Lee C.K."/>
            <person name="Wu D."/>
            <person name="Robinson J.M."/>
            <person name="Khouri H.M."/>
            <person name="Eisen J.A."/>
            <person name="Cary S.C."/>
        </authorList>
    </citation>
    <scope>NUCLEOTIDE SEQUENCE [LARGE SCALE GENOMIC DNA]</scope>
    <source>
        <strain evidence="4">ATCC BAA-1463 / DSM 18972 / AmH</strain>
    </source>
</reference>
<dbReference type="Proteomes" id="UP000000448">
    <property type="component" value="Chromosome"/>
</dbReference>
<dbReference type="eggNOG" id="ENOG5031KYU">
    <property type="taxonomic scope" value="Bacteria"/>
</dbReference>
<keyword evidence="2" id="KW-0472">Membrane</keyword>
<dbReference type="STRING" id="598659.NAMH_1205"/>
<gene>
    <name evidence="3" type="ordered locus">NAMH_1205</name>
</gene>
<evidence type="ECO:0000256" key="1">
    <source>
        <dbReference type="SAM" id="Coils"/>
    </source>
</evidence>
<proteinExistence type="predicted"/>
<organism evidence="3 4">
    <name type="scientific">Nautilia profundicola (strain ATCC BAA-1463 / DSM 18972 / AmH)</name>
    <dbReference type="NCBI Taxonomy" id="598659"/>
    <lineage>
        <taxon>Bacteria</taxon>
        <taxon>Pseudomonadati</taxon>
        <taxon>Campylobacterota</taxon>
        <taxon>Epsilonproteobacteria</taxon>
        <taxon>Nautiliales</taxon>
        <taxon>Nautiliaceae</taxon>
        <taxon>Nautilia</taxon>
    </lineage>
</organism>
<evidence type="ECO:0000313" key="4">
    <source>
        <dbReference type="Proteomes" id="UP000000448"/>
    </source>
</evidence>
<keyword evidence="4" id="KW-1185">Reference proteome</keyword>
<name>B9LAE2_NAUPA</name>
<dbReference type="KEGG" id="nam:NAMH_1205"/>